<evidence type="ECO:0000256" key="1">
    <source>
        <dbReference type="SAM" id="Phobius"/>
    </source>
</evidence>
<feature type="transmembrane region" description="Helical" evidence="1">
    <location>
        <begin position="12"/>
        <end position="32"/>
    </location>
</feature>
<accession>A0AAD6MQX1</accession>
<gene>
    <name evidence="2" type="ORF">NC653_021918</name>
</gene>
<evidence type="ECO:0000313" key="2">
    <source>
        <dbReference type="EMBL" id="KAJ6989177.1"/>
    </source>
</evidence>
<proteinExistence type="predicted"/>
<reference evidence="2" key="1">
    <citation type="journal article" date="2023" name="Mol. Ecol. Resour.">
        <title>Chromosome-level genome assembly of a triploid poplar Populus alba 'Berolinensis'.</title>
        <authorList>
            <person name="Chen S."/>
            <person name="Yu Y."/>
            <person name="Wang X."/>
            <person name="Wang S."/>
            <person name="Zhang T."/>
            <person name="Zhou Y."/>
            <person name="He R."/>
            <person name="Meng N."/>
            <person name="Wang Y."/>
            <person name="Liu W."/>
            <person name="Liu Z."/>
            <person name="Liu J."/>
            <person name="Guo Q."/>
            <person name="Huang H."/>
            <person name="Sederoff R.R."/>
            <person name="Wang G."/>
            <person name="Qu G."/>
            <person name="Chen S."/>
        </authorList>
    </citation>
    <scope>NUCLEOTIDE SEQUENCE</scope>
    <source>
        <strain evidence="2">SC-2020</strain>
    </source>
</reference>
<dbReference type="PANTHER" id="PTHR33294:SF3">
    <property type="entry name" value="AWPM-19-LIKE FAMILY PROTEIN"/>
    <property type="match status" value="1"/>
</dbReference>
<keyword evidence="1" id="KW-0812">Transmembrane</keyword>
<keyword evidence="1" id="KW-1133">Transmembrane helix</keyword>
<feature type="transmembrane region" description="Helical" evidence="1">
    <location>
        <begin position="99"/>
        <end position="118"/>
    </location>
</feature>
<comment type="caution">
    <text evidence="2">The sequence shown here is derived from an EMBL/GenBank/DDBJ whole genome shotgun (WGS) entry which is preliminary data.</text>
</comment>
<keyword evidence="3" id="KW-1185">Reference proteome</keyword>
<dbReference type="PANTHER" id="PTHR33294">
    <property type="entry name" value="AWPM-19-LIKE FAMILY PROTEIN"/>
    <property type="match status" value="1"/>
</dbReference>
<keyword evidence="1" id="KW-0472">Membrane</keyword>
<dbReference type="Pfam" id="PF05512">
    <property type="entry name" value="AWPM-19"/>
    <property type="match status" value="1"/>
</dbReference>
<dbReference type="AlphaFoldDB" id="A0AAD6MQX1"/>
<dbReference type="EMBL" id="JAQIZT010000008">
    <property type="protein sequence ID" value="KAJ6989177.1"/>
    <property type="molecule type" value="Genomic_DNA"/>
</dbReference>
<evidence type="ECO:0000313" key="3">
    <source>
        <dbReference type="Proteomes" id="UP001164929"/>
    </source>
</evidence>
<organism evidence="2 3">
    <name type="scientific">Populus alba x Populus x berolinensis</name>
    <dbReference type="NCBI Taxonomy" id="444605"/>
    <lineage>
        <taxon>Eukaryota</taxon>
        <taxon>Viridiplantae</taxon>
        <taxon>Streptophyta</taxon>
        <taxon>Embryophyta</taxon>
        <taxon>Tracheophyta</taxon>
        <taxon>Spermatophyta</taxon>
        <taxon>Magnoliopsida</taxon>
        <taxon>eudicotyledons</taxon>
        <taxon>Gunneridae</taxon>
        <taxon>Pentapetalae</taxon>
        <taxon>rosids</taxon>
        <taxon>fabids</taxon>
        <taxon>Malpighiales</taxon>
        <taxon>Salicaceae</taxon>
        <taxon>Saliceae</taxon>
        <taxon>Populus</taxon>
    </lineage>
</organism>
<dbReference type="InterPro" id="IPR008390">
    <property type="entry name" value="AWPM-19"/>
</dbReference>
<name>A0AAD6MQX1_9ROSI</name>
<sequence>MASGASKPTAFMLLILNMGLYFFMIIISSWIINHGIVRSRESAAILTIPARIFPIYFPMGNLATGFFVILSLLAGVVGFTSSVTGLYNLFLWNAPSIHATYASSLASLSLTLLAMGLIRMQRDQHRLDRFSLAYSRSGDNNCEWNSIIVHCCYPCLSCRYGRTTEEPGSKSLIQPSI</sequence>
<feature type="transmembrane region" description="Helical" evidence="1">
    <location>
        <begin position="53"/>
        <end position="79"/>
    </location>
</feature>
<dbReference type="Proteomes" id="UP001164929">
    <property type="component" value="Chromosome 8"/>
</dbReference>
<protein>
    <submittedName>
        <fullName evidence="2">Membrane protein PM19L-like</fullName>
    </submittedName>
</protein>